<dbReference type="InterPro" id="IPR036259">
    <property type="entry name" value="MFS_trans_sf"/>
</dbReference>
<dbReference type="AlphaFoldDB" id="A0A068QXR6"/>
<dbReference type="Pfam" id="PF07690">
    <property type="entry name" value="MFS_1"/>
    <property type="match status" value="1"/>
</dbReference>
<dbReference type="RefSeq" id="WP_045973126.1">
    <property type="nucleotide sequence ID" value="NZ_CAWMED010000001.1"/>
</dbReference>
<dbReference type="OrthoDB" id="9814001at2"/>
<dbReference type="GO" id="GO:0022857">
    <property type="term" value="F:transmembrane transporter activity"/>
    <property type="evidence" value="ECO:0007669"/>
    <property type="project" value="InterPro"/>
</dbReference>
<evidence type="ECO:0000256" key="2">
    <source>
        <dbReference type="ARBA" id="ARBA00022989"/>
    </source>
</evidence>
<dbReference type="InterPro" id="IPR020846">
    <property type="entry name" value="MFS_dom"/>
</dbReference>
<evidence type="ECO:0000259" key="5">
    <source>
        <dbReference type="PROSITE" id="PS50850"/>
    </source>
</evidence>
<dbReference type="EMBL" id="FO704550">
    <property type="protein sequence ID" value="CDG19466.1"/>
    <property type="molecule type" value="Genomic_DNA"/>
</dbReference>
<feature type="transmembrane region" description="Helical" evidence="4">
    <location>
        <begin position="84"/>
        <end position="104"/>
    </location>
</feature>
<feature type="transmembrane region" description="Helical" evidence="4">
    <location>
        <begin position="56"/>
        <end position="77"/>
    </location>
</feature>
<feature type="transmembrane region" description="Helical" evidence="4">
    <location>
        <begin position="169"/>
        <end position="190"/>
    </location>
</feature>
<dbReference type="Gene3D" id="1.20.1250.20">
    <property type="entry name" value="MFS general substrate transporter like domains"/>
    <property type="match status" value="1"/>
</dbReference>
<dbReference type="PROSITE" id="PS50850">
    <property type="entry name" value="MFS"/>
    <property type="match status" value="1"/>
</dbReference>
<feature type="domain" description="Major facilitator superfamily (MFS) profile" evidence="5">
    <location>
        <begin position="1"/>
        <end position="390"/>
    </location>
</feature>
<dbReference type="EMBL" id="VNHN01000033">
    <property type="protein sequence ID" value="TYP04727.1"/>
    <property type="molecule type" value="Genomic_DNA"/>
</dbReference>
<name>A0A068QXR6_9GAMM</name>
<evidence type="ECO:0000313" key="6">
    <source>
        <dbReference type="EMBL" id="CDG19466.1"/>
    </source>
</evidence>
<organism evidence="6 8">
    <name type="scientific">Xenorhabdus doucetiae</name>
    <dbReference type="NCBI Taxonomy" id="351671"/>
    <lineage>
        <taxon>Bacteria</taxon>
        <taxon>Pseudomonadati</taxon>
        <taxon>Pseudomonadota</taxon>
        <taxon>Gammaproteobacteria</taxon>
        <taxon>Enterobacterales</taxon>
        <taxon>Morganellaceae</taxon>
        <taxon>Xenorhabdus</taxon>
    </lineage>
</organism>
<sequence length="396" mass="42568">MNNFNVECSDWYWNKNISRNMLKVTIALCYLCVGISIIPIPMLVREYAKSDDTTLGLIMGIYAFTAIVGRVIFGFVMRLIGYRLMLVISALILSLATMICAKLSTLDGLLYGRFVLGLGVGGMMAVCTAWMVDLPGGQSKVGKSIGSIGTINYAVLAFSAPLGKILCDYFGAQGTLLISALFPLLAIFIICKLHKVEIPDLNKKKGEALGVILISSLIPGLALLLSGIGYAVIISFGQQVAYFRHVNNGEVIVFFFAISMVISRLFTGNIIDQLSTPMVIGGLFIIEMLGVSFIGNGRSLCSLSVGAVLIGFSMAFIYPMLAVHVSRMSDALKGQALSIFGAFINGGIGTGSFLIGYLSQSYVITKAVLVSAGIMIPAIIFVLMLPLLYRILQKNI</sequence>
<gene>
    <name evidence="7" type="ORF">LY16_02169</name>
    <name evidence="6" type="ORF">XDD1_3781</name>
</gene>
<feature type="transmembrane region" description="Helical" evidence="4">
    <location>
        <begin position="364"/>
        <end position="389"/>
    </location>
</feature>
<keyword evidence="2 4" id="KW-1133">Transmembrane helix</keyword>
<feature type="transmembrane region" description="Helical" evidence="4">
    <location>
        <begin position="248"/>
        <end position="266"/>
    </location>
</feature>
<feature type="transmembrane region" description="Helical" evidence="4">
    <location>
        <begin position="303"/>
        <end position="325"/>
    </location>
</feature>
<dbReference type="SUPFAM" id="SSF103473">
    <property type="entry name" value="MFS general substrate transporter"/>
    <property type="match status" value="1"/>
</dbReference>
<feature type="transmembrane region" description="Helical" evidence="4">
    <location>
        <begin position="337"/>
        <end position="358"/>
    </location>
</feature>
<reference evidence="6 8" key="1">
    <citation type="submission" date="2013-07" db="EMBL/GenBank/DDBJ databases">
        <authorList>
            <person name="Genoscope - CEA"/>
        </authorList>
    </citation>
    <scope>NUCLEOTIDE SEQUENCE [LARGE SCALE GENOMIC DNA]</scope>
    <source>
        <strain evidence="6">FRM16</strain>
        <strain evidence="8">FRM16 / DSM 17909</strain>
    </source>
</reference>
<dbReference type="KEGG" id="xdo:XDD1_3781"/>
<evidence type="ECO:0000313" key="8">
    <source>
        <dbReference type="Proteomes" id="UP000032721"/>
    </source>
</evidence>
<dbReference type="STRING" id="351671.XDD1_3781"/>
<evidence type="ECO:0000313" key="9">
    <source>
        <dbReference type="Proteomes" id="UP000324170"/>
    </source>
</evidence>
<dbReference type="HOGENOM" id="CLU_696288_0_0_6"/>
<proteinExistence type="predicted"/>
<dbReference type="PANTHER" id="PTHR23531:SF1">
    <property type="entry name" value="QUINOLENE RESISTANCE PROTEIN NORA"/>
    <property type="match status" value="1"/>
</dbReference>
<accession>A0A068QXR6</accession>
<dbReference type="Proteomes" id="UP000032721">
    <property type="component" value="Chromosome"/>
</dbReference>
<evidence type="ECO:0000256" key="1">
    <source>
        <dbReference type="ARBA" id="ARBA00022692"/>
    </source>
</evidence>
<evidence type="ECO:0000256" key="4">
    <source>
        <dbReference type="SAM" id="Phobius"/>
    </source>
</evidence>
<feature type="transmembrane region" description="Helical" evidence="4">
    <location>
        <begin position="144"/>
        <end position="163"/>
    </location>
</feature>
<dbReference type="InterPro" id="IPR011701">
    <property type="entry name" value="MFS"/>
</dbReference>
<feature type="transmembrane region" description="Helical" evidence="4">
    <location>
        <begin position="211"/>
        <end position="236"/>
    </location>
</feature>
<reference evidence="7 9" key="2">
    <citation type="submission" date="2019-07" db="EMBL/GenBank/DDBJ databases">
        <title>Genomic Encyclopedia of Type Strains, Phase I: the one thousand microbial genomes (KMG-I) project.</title>
        <authorList>
            <person name="Kyrpides N."/>
        </authorList>
    </citation>
    <scope>NUCLEOTIDE SEQUENCE [LARGE SCALE GENOMIC DNA]</scope>
    <source>
        <strain evidence="7 9">DSM 17909</strain>
    </source>
</reference>
<evidence type="ECO:0000313" key="7">
    <source>
        <dbReference type="EMBL" id="TYP04727.1"/>
    </source>
</evidence>
<dbReference type="InterPro" id="IPR052714">
    <property type="entry name" value="MFS_Exporter"/>
</dbReference>
<feature type="transmembrane region" description="Helical" evidence="4">
    <location>
        <begin position="21"/>
        <end position="44"/>
    </location>
</feature>
<dbReference type="Proteomes" id="UP000324170">
    <property type="component" value="Unassembled WGS sequence"/>
</dbReference>
<keyword evidence="3 4" id="KW-0472">Membrane</keyword>
<evidence type="ECO:0000256" key="3">
    <source>
        <dbReference type="ARBA" id="ARBA00023136"/>
    </source>
</evidence>
<feature type="transmembrane region" description="Helical" evidence="4">
    <location>
        <begin position="278"/>
        <end position="297"/>
    </location>
</feature>
<protein>
    <submittedName>
        <fullName evidence="7">MFS family arabinose efflux permease</fullName>
    </submittedName>
</protein>
<keyword evidence="1 4" id="KW-0812">Transmembrane</keyword>
<feature type="transmembrane region" description="Helical" evidence="4">
    <location>
        <begin position="110"/>
        <end position="132"/>
    </location>
</feature>
<dbReference type="PANTHER" id="PTHR23531">
    <property type="entry name" value="QUINOLENE RESISTANCE PROTEIN NORA"/>
    <property type="match status" value="1"/>
</dbReference>
<keyword evidence="9" id="KW-1185">Reference proteome</keyword>